<feature type="region of interest" description="Disordered" evidence="1">
    <location>
        <begin position="1"/>
        <end position="33"/>
    </location>
</feature>
<accession>A0A0L8HB72</accession>
<proteinExistence type="predicted"/>
<feature type="compositionally biased region" description="Basic and acidic residues" evidence="1">
    <location>
        <begin position="9"/>
        <end position="33"/>
    </location>
</feature>
<reference evidence="3" key="1">
    <citation type="submission" date="2015-07" db="EMBL/GenBank/DDBJ databases">
        <title>MeaNS - Measles Nucleotide Surveillance Program.</title>
        <authorList>
            <person name="Tran T."/>
            <person name="Druce J."/>
        </authorList>
    </citation>
    <scope>NUCLEOTIDE SEQUENCE</scope>
    <source>
        <strain evidence="3">UCB-OBI-ISO-001</strain>
        <tissue evidence="3">Gonad</tissue>
    </source>
</reference>
<gene>
    <name evidence="3" type="ORF">OCBIM_22018421mg</name>
</gene>
<name>A0A0L8HB72_OCTBM</name>
<organism evidence="3">
    <name type="scientific">Octopus bimaculoides</name>
    <name type="common">California two-spotted octopus</name>
    <dbReference type="NCBI Taxonomy" id="37653"/>
    <lineage>
        <taxon>Eukaryota</taxon>
        <taxon>Metazoa</taxon>
        <taxon>Spiralia</taxon>
        <taxon>Lophotrochozoa</taxon>
        <taxon>Mollusca</taxon>
        <taxon>Cephalopoda</taxon>
        <taxon>Coleoidea</taxon>
        <taxon>Octopodiformes</taxon>
        <taxon>Octopoda</taxon>
        <taxon>Incirrata</taxon>
        <taxon>Octopodidae</taxon>
        <taxon>Octopus</taxon>
    </lineage>
</organism>
<dbReference type="InterPro" id="IPR049163">
    <property type="entry name" value="Pif1-like_2B_dom"/>
</dbReference>
<dbReference type="PANTHER" id="PTHR23274:SF50">
    <property type="entry name" value="ATP-DEPENDENT DNA HELICASE"/>
    <property type="match status" value="1"/>
</dbReference>
<evidence type="ECO:0000256" key="1">
    <source>
        <dbReference type="SAM" id="MobiDB-lite"/>
    </source>
</evidence>
<sequence>MQETYAEETEVRRKADRLKRPETCEMERPDVSETRRNVKRLRTQEIRAMERPQETETRRNVNRLRTQKRFLPHISVLKKHSSIMLLRNIDTAGGHCNGTRYIVFNLQNHIIKAELANGTHAGVRMMIPRIPLTTTEDYPFLFSRKLFPLNPTFRMTSNKSQGRTLENVENYLGTPMFSQGQFYVANSRVGSGNNVHILDLDSEYKAMKGIYTDKVVY</sequence>
<dbReference type="AlphaFoldDB" id="A0A0L8HB72"/>
<dbReference type="OrthoDB" id="7739316at2759"/>
<dbReference type="Pfam" id="PF21530">
    <property type="entry name" value="Pif1_2B_dom"/>
    <property type="match status" value="1"/>
</dbReference>
<dbReference type="PANTHER" id="PTHR23274">
    <property type="entry name" value="DNA HELICASE-RELATED"/>
    <property type="match status" value="1"/>
</dbReference>
<dbReference type="SUPFAM" id="SSF52540">
    <property type="entry name" value="P-loop containing nucleoside triphosphate hydrolases"/>
    <property type="match status" value="1"/>
</dbReference>
<dbReference type="InterPro" id="IPR027417">
    <property type="entry name" value="P-loop_NTPase"/>
</dbReference>
<evidence type="ECO:0000313" key="3">
    <source>
        <dbReference type="EMBL" id="KOF86526.1"/>
    </source>
</evidence>
<evidence type="ECO:0000259" key="2">
    <source>
        <dbReference type="Pfam" id="PF21530"/>
    </source>
</evidence>
<dbReference type="GO" id="GO:0006260">
    <property type="term" value="P:DNA replication"/>
    <property type="evidence" value="ECO:0007669"/>
    <property type="project" value="TreeGrafter"/>
</dbReference>
<dbReference type="GO" id="GO:0005657">
    <property type="term" value="C:replication fork"/>
    <property type="evidence" value="ECO:0007669"/>
    <property type="project" value="TreeGrafter"/>
</dbReference>
<feature type="domain" description="DNA helicase Pif1-like 2B" evidence="2">
    <location>
        <begin position="70"/>
        <end position="106"/>
    </location>
</feature>
<dbReference type="EMBL" id="KQ418614">
    <property type="protein sequence ID" value="KOF86526.1"/>
    <property type="molecule type" value="Genomic_DNA"/>
</dbReference>
<protein>
    <recommendedName>
        <fullName evidence="2">DNA helicase Pif1-like 2B domain-containing protein</fullName>
    </recommendedName>
</protein>